<sequence length="167" mass="18453">MMTPFQSSMTLLLILVVAFNGAAAFQASNVLPTRAANKNSSSKLLFFHWDDYDQQYASTETIDLETAIEKSVGVGSLLLATAAENPELESEVLMDVSHLFLDFSVFVTQNKPFLDVAQVIGRVLILAQDYIPDRHIQPEELGIQVVMIATCIAKRGRKPQGSIEKHD</sequence>
<evidence type="ECO:0000256" key="1">
    <source>
        <dbReference type="SAM" id="SignalP"/>
    </source>
</evidence>
<reference evidence="2" key="1">
    <citation type="submission" date="2021-01" db="EMBL/GenBank/DDBJ databases">
        <authorList>
            <person name="Corre E."/>
            <person name="Pelletier E."/>
            <person name="Niang G."/>
            <person name="Scheremetjew M."/>
            <person name="Finn R."/>
            <person name="Kale V."/>
            <person name="Holt S."/>
            <person name="Cochrane G."/>
            <person name="Meng A."/>
            <person name="Brown T."/>
            <person name="Cohen L."/>
        </authorList>
    </citation>
    <scope>NUCLEOTIDE SEQUENCE</scope>
    <source>
        <strain evidence="2">B596</strain>
    </source>
</reference>
<gene>
    <name evidence="2" type="ORF">PDEL0327_LOCUS1676</name>
</gene>
<protein>
    <submittedName>
        <fullName evidence="2">Uncharacterized protein</fullName>
    </submittedName>
</protein>
<organism evidence="2">
    <name type="scientific">Pseudo-nitzschia delicatissima</name>
    <dbReference type="NCBI Taxonomy" id="44447"/>
    <lineage>
        <taxon>Eukaryota</taxon>
        <taxon>Sar</taxon>
        <taxon>Stramenopiles</taxon>
        <taxon>Ochrophyta</taxon>
        <taxon>Bacillariophyta</taxon>
        <taxon>Bacillariophyceae</taxon>
        <taxon>Bacillariophycidae</taxon>
        <taxon>Bacillariales</taxon>
        <taxon>Bacillariaceae</taxon>
        <taxon>Pseudo-nitzschia</taxon>
    </lineage>
</organism>
<dbReference type="EMBL" id="HBFG01002215">
    <property type="protein sequence ID" value="CAD8730183.1"/>
    <property type="molecule type" value="Transcribed_RNA"/>
</dbReference>
<accession>A0A7S0TAU1</accession>
<feature type="signal peptide" evidence="1">
    <location>
        <begin position="1"/>
        <end position="24"/>
    </location>
</feature>
<feature type="chain" id="PRO_5031493133" evidence="1">
    <location>
        <begin position="25"/>
        <end position="167"/>
    </location>
</feature>
<evidence type="ECO:0000313" key="2">
    <source>
        <dbReference type="EMBL" id="CAD8730183.1"/>
    </source>
</evidence>
<keyword evidence="1" id="KW-0732">Signal</keyword>
<proteinExistence type="predicted"/>
<name>A0A7S0TAU1_9STRA</name>
<dbReference type="AlphaFoldDB" id="A0A7S0TAU1"/>